<protein>
    <submittedName>
        <fullName evidence="3">DNA polymerase Y family protein</fullName>
    </submittedName>
</protein>
<dbReference type="InterPro" id="IPR001126">
    <property type="entry name" value="UmuC"/>
</dbReference>
<evidence type="ECO:0000313" key="3">
    <source>
        <dbReference type="EMBL" id="NQV64489.1"/>
    </source>
</evidence>
<dbReference type="PANTHER" id="PTHR35369">
    <property type="entry name" value="BLR3025 PROTEIN-RELATED"/>
    <property type="match status" value="1"/>
</dbReference>
<dbReference type="Proteomes" id="UP000754644">
    <property type="component" value="Unassembled WGS sequence"/>
</dbReference>
<reference evidence="3" key="1">
    <citation type="submission" date="2020-05" db="EMBL/GenBank/DDBJ databases">
        <title>Sulfur intermediates as new biogeochemical hubs in an aquatic model microbial ecosystem.</title>
        <authorList>
            <person name="Vigneron A."/>
        </authorList>
    </citation>
    <scope>NUCLEOTIDE SEQUENCE</scope>
    <source>
        <strain evidence="3">Bin.250</strain>
    </source>
</reference>
<dbReference type="PANTHER" id="PTHR35369:SF2">
    <property type="entry name" value="BLR3025 PROTEIN"/>
    <property type="match status" value="1"/>
</dbReference>
<evidence type="ECO:0000259" key="2">
    <source>
        <dbReference type="Pfam" id="PF00817"/>
    </source>
</evidence>
<accession>A0A972VUG7</accession>
<evidence type="ECO:0000256" key="1">
    <source>
        <dbReference type="ARBA" id="ARBA00022763"/>
    </source>
</evidence>
<dbReference type="CDD" id="cd03468">
    <property type="entry name" value="PolY_like"/>
    <property type="match status" value="1"/>
</dbReference>
<evidence type="ECO:0000313" key="4">
    <source>
        <dbReference type="Proteomes" id="UP000754644"/>
    </source>
</evidence>
<dbReference type="AlphaFoldDB" id="A0A972VUG7"/>
<organism evidence="3 4">
    <name type="scientific">SAR86 cluster bacterium</name>
    <dbReference type="NCBI Taxonomy" id="2030880"/>
    <lineage>
        <taxon>Bacteria</taxon>
        <taxon>Pseudomonadati</taxon>
        <taxon>Pseudomonadota</taxon>
        <taxon>Gammaproteobacteria</taxon>
        <taxon>SAR86 cluster</taxon>
    </lineage>
</organism>
<feature type="domain" description="UmuC" evidence="2">
    <location>
        <begin position="33"/>
        <end position="155"/>
    </location>
</feature>
<name>A0A972VUG7_9GAMM</name>
<dbReference type="InterPro" id="IPR050356">
    <property type="entry name" value="SulA_CellDiv_inhibitor"/>
</dbReference>
<dbReference type="SUPFAM" id="SSF56672">
    <property type="entry name" value="DNA/RNA polymerases"/>
    <property type="match status" value="1"/>
</dbReference>
<sequence>MNASNNNSTLWLCLHFPHLPLQVFTRGLNPADAIKPVVILERRRVIALNQAAFDTGIRHNNNMDTAYSISHEVISFDKDSDKELTTLTNLAQWAYQFSPAVTIRAPDVLLIDIGGSLKLFNGLKALMASIESGINDLGYTSISAINTTPMAALLSARNNAATNSDHQTADNTGAVLPSIEMTPVAYLQADKAIITALQQMGIDTVRDLFKLPMSSINRRFGIYFTDYLQRLIGTQPDPQKTIDQAPHFFSDITFMADVTNTNALIFPIKRLLDELNAFLTARQLHINQLSWKLSHRHHPPKHISIYLASPEHNIKALLQLTQLKLEQVKDVQEIDTLSLTVNTFFPADTVSGDLFQSAGYQPHLDPIKGSSKRRQRQASANALLNLLSTRLGPDACFGLSMADDHRPEKSWLRLKPNQINDDTQHKTVESLPMQLAQDNHRPLFLLTPPRALQRVNDAPYLNGTLELLQGPERIDFGWWDRPTSGEVITRDYYVAAHTERGALYWVFHYGEHGKWYLHGIFS</sequence>
<proteinExistence type="predicted"/>
<dbReference type="EMBL" id="JABMOJ010000138">
    <property type="protein sequence ID" value="NQV64489.1"/>
    <property type="molecule type" value="Genomic_DNA"/>
</dbReference>
<dbReference type="InterPro" id="IPR043502">
    <property type="entry name" value="DNA/RNA_pol_sf"/>
</dbReference>
<dbReference type="GO" id="GO:0006281">
    <property type="term" value="P:DNA repair"/>
    <property type="evidence" value="ECO:0007669"/>
    <property type="project" value="InterPro"/>
</dbReference>
<comment type="caution">
    <text evidence="3">The sequence shown here is derived from an EMBL/GenBank/DDBJ whole genome shotgun (WGS) entry which is preliminary data.</text>
</comment>
<dbReference type="Pfam" id="PF00817">
    <property type="entry name" value="IMS"/>
    <property type="match status" value="1"/>
</dbReference>
<gene>
    <name evidence="3" type="ORF">HQ497_03900</name>
</gene>
<keyword evidence="1" id="KW-0227">DNA damage</keyword>